<dbReference type="KEGG" id="lug:FPZ22_11330"/>
<name>A0A518N678_9GAMM</name>
<protein>
    <submittedName>
        <fullName evidence="1">Class I SAM-dependent methyltransferase</fullName>
    </submittedName>
</protein>
<reference evidence="1 2" key="1">
    <citation type="submission" date="2019-07" db="EMBL/GenBank/DDBJ databases">
        <title>Full genome sequence of Luteimonas sp. Gr-4.</title>
        <authorList>
            <person name="Im W.-T."/>
        </authorList>
    </citation>
    <scope>NUCLEOTIDE SEQUENCE [LARGE SCALE GENOMIC DNA]</scope>
    <source>
        <strain evidence="1 2">Gr-4</strain>
    </source>
</reference>
<dbReference type="SUPFAM" id="SSF53335">
    <property type="entry name" value="S-adenosyl-L-methionine-dependent methyltransferases"/>
    <property type="match status" value="1"/>
</dbReference>
<keyword evidence="1" id="KW-0489">Methyltransferase</keyword>
<dbReference type="AlphaFoldDB" id="A0A518N678"/>
<evidence type="ECO:0000313" key="1">
    <source>
        <dbReference type="EMBL" id="QDW67398.1"/>
    </source>
</evidence>
<accession>A0A518N678</accession>
<dbReference type="Proteomes" id="UP000316584">
    <property type="component" value="Chromosome"/>
</dbReference>
<organism evidence="1 2">
    <name type="scientific">Luteimonas granuli</name>
    <dbReference type="NCBI Taxonomy" id="1176533"/>
    <lineage>
        <taxon>Bacteria</taxon>
        <taxon>Pseudomonadati</taxon>
        <taxon>Pseudomonadota</taxon>
        <taxon>Gammaproteobacteria</taxon>
        <taxon>Lysobacterales</taxon>
        <taxon>Lysobacteraceae</taxon>
        <taxon>Luteimonas</taxon>
    </lineage>
</organism>
<proteinExistence type="predicted"/>
<dbReference type="GO" id="GO:0008168">
    <property type="term" value="F:methyltransferase activity"/>
    <property type="evidence" value="ECO:0007669"/>
    <property type="project" value="UniProtKB-KW"/>
</dbReference>
<sequence>MPLPSHPGQPDAAQAWFASSEGAMVLDSEQDVVASALEERPAQPWLWLAPLPPARRSAAPGRGLVLHPRGGRFDGEVVCGLPLPLPSETFGTVVLQHVGTADPRGTGLLEEVERVLLPGGRVLLFALNPLSPYRWRWRGHGLSAAEPLSWRRLLRRVGLDPGAVSEGIGPRWEPMVDRRRQSGAGLRAAYLLRADKRSLPLTPVRRRRLLPVSPGAATA</sequence>
<evidence type="ECO:0000313" key="2">
    <source>
        <dbReference type="Proteomes" id="UP000316584"/>
    </source>
</evidence>
<keyword evidence="2" id="KW-1185">Reference proteome</keyword>
<dbReference type="OrthoDB" id="5983563at2"/>
<dbReference type="RefSeq" id="WP_144893048.1">
    <property type="nucleotide sequence ID" value="NZ_CP042218.1"/>
</dbReference>
<dbReference type="InterPro" id="IPR029063">
    <property type="entry name" value="SAM-dependent_MTases_sf"/>
</dbReference>
<keyword evidence="1" id="KW-0808">Transferase</keyword>
<dbReference type="GO" id="GO:0032259">
    <property type="term" value="P:methylation"/>
    <property type="evidence" value="ECO:0007669"/>
    <property type="project" value="UniProtKB-KW"/>
</dbReference>
<gene>
    <name evidence="1" type="ORF">FPZ22_11330</name>
</gene>
<dbReference type="Gene3D" id="3.40.50.150">
    <property type="entry name" value="Vaccinia Virus protein VP39"/>
    <property type="match status" value="1"/>
</dbReference>
<dbReference type="EMBL" id="CP042218">
    <property type="protein sequence ID" value="QDW67398.1"/>
    <property type="molecule type" value="Genomic_DNA"/>
</dbReference>